<evidence type="ECO:0008006" key="3">
    <source>
        <dbReference type="Google" id="ProtNLM"/>
    </source>
</evidence>
<sequence length="117" mass="12262">MRILAVVVVLIIVLASGCLEREESQTNTGSTELAAKIISPKAGAVLSGGPVVMEASASGGRGPYTYEWWSSMNRYLGSGSKIKVDSSGLKKGEHLIVVKVRDSTGKEVQGSVIVDVV</sequence>
<dbReference type="STRING" id="349307.Mthe_0537"/>
<dbReference type="EMBL" id="CP000477">
    <property type="protein sequence ID" value="ABK14328.1"/>
    <property type="molecule type" value="Genomic_DNA"/>
</dbReference>
<dbReference type="AlphaFoldDB" id="A0B6K4"/>
<dbReference type="GeneID" id="4462729"/>
<gene>
    <name evidence="1" type="ordered locus">Mthe_0537</name>
</gene>
<reference evidence="1 2" key="1">
    <citation type="submission" date="2006-10" db="EMBL/GenBank/DDBJ databases">
        <title>Complete sequence of Methanosaeta thermophila PT.</title>
        <authorList>
            <consortium name="US DOE Joint Genome Institute"/>
            <person name="Copeland A."/>
            <person name="Lucas S."/>
            <person name="Lapidus A."/>
            <person name="Barry K."/>
            <person name="Detter J.C."/>
            <person name="Glavina del Rio T."/>
            <person name="Hammon N."/>
            <person name="Israni S."/>
            <person name="Pitluck S."/>
            <person name="Chain P."/>
            <person name="Malfatti S."/>
            <person name="Shin M."/>
            <person name="Vergez L."/>
            <person name="Schmutz J."/>
            <person name="Larimer F."/>
            <person name="Land M."/>
            <person name="Hauser L."/>
            <person name="Kyrpides N."/>
            <person name="Kim E."/>
            <person name="Smith K.S."/>
            <person name="Ingram-Smith C."/>
            <person name="Richardson P."/>
        </authorList>
    </citation>
    <scope>NUCLEOTIDE SEQUENCE [LARGE SCALE GENOMIC DNA]</scope>
    <source>
        <strain evidence="2">DSM 6194 / JCM 14653 / NBRC 101360 / PT</strain>
    </source>
</reference>
<dbReference type="PROSITE" id="PS51257">
    <property type="entry name" value="PROKAR_LIPOPROTEIN"/>
    <property type="match status" value="1"/>
</dbReference>
<organism evidence="1 2">
    <name type="scientific">Methanothrix thermoacetophila (strain DSM 6194 / JCM 14653 / NBRC 101360 / PT)</name>
    <name type="common">Methanosaeta thermophila</name>
    <dbReference type="NCBI Taxonomy" id="349307"/>
    <lineage>
        <taxon>Archaea</taxon>
        <taxon>Methanobacteriati</taxon>
        <taxon>Methanobacteriota</taxon>
        <taxon>Stenosarchaea group</taxon>
        <taxon>Methanomicrobia</taxon>
        <taxon>Methanotrichales</taxon>
        <taxon>Methanotrichaceae</taxon>
        <taxon>Methanothrix</taxon>
    </lineage>
</organism>
<protein>
    <recommendedName>
        <fullName evidence="3">PKD domain containing protein</fullName>
    </recommendedName>
</protein>
<dbReference type="RefSeq" id="WP_011695725.1">
    <property type="nucleotide sequence ID" value="NC_008553.1"/>
</dbReference>
<proteinExistence type="predicted"/>
<keyword evidence="2" id="KW-1185">Reference proteome</keyword>
<dbReference type="HOGENOM" id="CLU_2021510_0_0_2"/>
<dbReference type="KEGG" id="mtp:Mthe_0537"/>
<name>A0B6K4_METTP</name>
<evidence type="ECO:0000313" key="1">
    <source>
        <dbReference type="EMBL" id="ABK14328.1"/>
    </source>
</evidence>
<dbReference type="Proteomes" id="UP000000674">
    <property type="component" value="Chromosome"/>
</dbReference>
<accession>A0B6K4</accession>
<evidence type="ECO:0000313" key="2">
    <source>
        <dbReference type="Proteomes" id="UP000000674"/>
    </source>
</evidence>